<protein>
    <submittedName>
        <fullName evidence="1">Uncharacterized protein</fullName>
    </submittedName>
</protein>
<evidence type="ECO:0000313" key="1">
    <source>
        <dbReference type="EMBL" id="EQA64164.1"/>
    </source>
</evidence>
<evidence type="ECO:0000313" key="2">
    <source>
        <dbReference type="Proteomes" id="UP000018747"/>
    </source>
</evidence>
<accession>V6I9C8</accession>
<organism evidence="1 2">
    <name type="scientific">Leptospira alexanderi serovar Manhao 3 str. L 60</name>
    <dbReference type="NCBI Taxonomy" id="1049759"/>
    <lineage>
        <taxon>Bacteria</taxon>
        <taxon>Pseudomonadati</taxon>
        <taxon>Spirochaetota</taxon>
        <taxon>Spirochaetia</taxon>
        <taxon>Leptospirales</taxon>
        <taxon>Leptospiraceae</taxon>
        <taxon>Leptospira</taxon>
    </lineage>
</organism>
<dbReference type="Proteomes" id="UP000018747">
    <property type="component" value="Unassembled WGS sequence"/>
</dbReference>
<keyword evidence="2" id="KW-1185">Reference proteome</keyword>
<sequence>MEKNRTLFLNAEIKTKLPNPSIYKIDPNDANLNRFNRSCILSKKELSSTKVYTVLVTFRKSIFGSEGDQRIFTFIRTKKGFRFCEYLSVP</sequence>
<name>V6I9C8_9LEPT</name>
<dbReference type="AlphaFoldDB" id="V6I9C8"/>
<dbReference type="EMBL" id="AHMT02000012">
    <property type="protein sequence ID" value="EQA64164.1"/>
    <property type="molecule type" value="Genomic_DNA"/>
</dbReference>
<proteinExistence type="predicted"/>
<gene>
    <name evidence="1" type="ORF">LEP1GSC062_4455</name>
</gene>
<reference evidence="1" key="1">
    <citation type="submission" date="2013-05" db="EMBL/GenBank/DDBJ databases">
        <authorList>
            <person name="Harkins D.M."/>
            <person name="Durkin A.S."/>
            <person name="Brinkac L.M."/>
            <person name="Haft D.H."/>
            <person name="Selengut J.D."/>
            <person name="Sanka R."/>
            <person name="DePew J."/>
            <person name="Purushe J."/>
            <person name="Hartskeerl R.A."/>
            <person name="Ahmed A."/>
            <person name="van der Linden H."/>
            <person name="Goris M.G.A."/>
            <person name="Vinetz J.M."/>
            <person name="Sutton G.G."/>
            <person name="Nierman W.C."/>
            <person name="Fouts D.E."/>
        </authorList>
    </citation>
    <scope>NUCLEOTIDE SEQUENCE [LARGE SCALE GENOMIC DNA]</scope>
    <source>
        <strain evidence="1">L 60</strain>
    </source>
</reference>
<comment type="caution">
    <text evidence="1">The sequence shown here is derived from an EMBL/GenBank/DDBJ whole genome shotgun (WGS) entry which is preliminary data.</text>
</comment>